<reference evidence="1 2" key="1">
    <citation type="submission" date="2023-03" db="EMBL/GenBank/DDBJ databases">
        <title>Isolation and description of six Streptomyces strains from soil environments, able to metabolize different microbial glucans.</title>
        <authorList>
            <person name="Widen T."/>
            <person name="Larsbrink J."/>
        </authorList>
    </citation>
    <scope>NUCLEOTIDE SEQUENCE [LARGE SCALE GENOMIC DNA]</scope>
    <source>
        <strain evidence="1 2">Mut2</strain>
    </source>
</reference>
<dbReference type="EMBL" id="CP120992">
    <property type="protein sequence ID" value="WLQ42318.1"/>
    <property type="molecule type" value="Genomic_DNA"/>
</dbReference>
<protein>
    <submittedName>
        <fullName evidence="1">Uncharacterized protein</fullName>
    </submittedName>
</protein>
<dbReference type="RefSeq" id="WP_306089533.1">
    <property type="nucleotide sequence ID" value="NZ_CP120992.1"/>
</dbReference>
<name>A0ABY9I604_9ACTN</name>
<evidence type="ECO:0000313" key="2">
    <source>
        <dbReference type="Proteomes" id="UP001229952"/>
    </source>
</evidence>
<dbReference type="Proteomes" id="UP001229952">
    <property type="component" value="Chromosome"/>
</dbReference>
<organism evidence="1 2">
    <name type="scientific">Streptomyces laculatispora</name>
    <dbReference type="NCBI Taxonomy" id="887464"/>
    <lineage>
        <taxon>Bacteria</taxon>
        <taxon>Bacillati</taxon>
        <taxon>Actinomycetota</taxon>
        <taxon>Actinomycetes</taxon>
        <taxon>Kitasatosporales</taxon>
        <taxon>Streptomycetaceae</taxon>
        <taxon>Streptomyces</taxon>
    </lineage>
</organism>
<evidence type="ECO:0000313" key="1">
    <source>
        <dbReference type="EMBL" id="WLQ42318.1"/>
    </source>
</evidence>
<gene>
    <name evidence="1" type="ORF">P8A22_21585</name>
</gene>
<accession>A0ABY9I604</accession>
<keyword evidence="2" id="KW-1185">Reference proteome</keyword>
<proteinExistence type="predicted"/>
<sequence length="964" mass="105836">MSSVEEIARGGSMEVLKHLHLQLDHHFRILHERRRALHPPAPVFALEHDLVGEELELLLAAVRGAVADGLDARYRAWWLPFVVFASEIGYDYVGGEFWPLWGQRAPGWEGGPQWNAPLNRKRIKQWFRRFADDYGGAEPRGGFATNFTIIAWPITHAVMPADLQRQMAQLLFESRGVLNAQLLADPDALGARLASRTGGYSERFRILCANQGLLGQVAVALLSGDEEESPYLVRSTLVRLVAGLSNEQASRSWLSRARQSAKVIRSSGFLPTGAGTASVQRRRRVSTVISPRLFLRNQHGGWQPYLELPDLTPLQTISPQVDQELRSRRARVEGHPRLLARGRLLWPDKVPLSAWPRPGAPVIELERGSEAVNKLIAERCSIDSGPWWLFRKRSAGEPIEVKGKFVRPGNEYCLVGRVGSKPPSLPWIAQTMTSVEGVHVFEVTVPQKVGAAEVEQLATVGLAVASDVSIRPVGLVPGSWDGDGAIEWLVGEPAMLAVKSAHAADKCAVTVDRGLPFVLEFPEGRPELFFALENLGVGTHDVNVVLLTPETDRPLFSGSLTITIRDLHTNREAATEGTAIRLFTTPARPKMTELWDGRASLSIDGPLETKAELSITLRDGAGRELERQFHGISVPFSDGAWEKLTEQVLRKKRIFGAYEEAESCEVSVFRNGVGFASLVCERGFDPLRWVLAKRHSGQHEARLIDRTGNDDTQVHIFSVEAPLACMEHDPRGPITVPATGGLLQAISGKLTAATILPPEPNQLRQSHPAVPRSSDDSLLEVQRLIEGHRRWLDADLPADPFARHQQEQVLEAITTALVSVIAGPRWANLERKRSTAGAYRQLELLDEMEKLVGEPSKQRAAARQIARHLWQWVDAPAALSDGFAGAIEAVVTSSGLGDSQAAADFLLALASRPGSVANWAEPERDRLLRGVLTSPVLMRAARFAVLGTHALRDASDQPAPGAGR</sequence>